<comment type="caution">
    <text evidence="3">The sequence shown here is derived from an EMBL/GenBank/DDBJ whole genome shotgun (WGS) entry which is preliminary data.</text>
</comment>
<evidence type="ECO:0000256" key="1">
    <source>
        <dbReference type="SAM" id="SignalP"/>
    </source>
</evidence>
<feature type="domain" description="Peptidase C51" evidence="2">
    <location>
        <begin position="204"/>
        <end position="349"/>
    </location>
</feature>
<dbReference type="EMBL" id="JAKZBV010000001">
    <property type="protein sequence ID" value="MCH6470773.1"/>
    <property type="molecule type" value="Genomic_DNA"/>
</dbReference>
<dbReference type="Pfam" id="PF05257">
    <property type="entry name" value="CHAP"/>
    <property type="match status" value="1"/>
</dbReference>
<proteinExistence type="predicted"/>
<accession>A0ABS9U249</accession>
<keyword evidence="1" id="KW-0732">Signal</keyword>
<dbReference type="InterPro" id="IPR007921">
    <property type="entry name" value="CHAP_dom"/>
</dbReference>
<evidence type="ECO:0000313" key="4">
    <source>
        <dbReference type="Proteomes" id="UP001202922"/>
    </source>
</evidence>
<feature type="signal peptide" evidence="1">
    <location>
        <begin position="1"/>
        <end position="22"/>
    </location>
</feature>
<dbReference type="PROSITE" id="PS50911">
    <property type="entry name" value="CHAP"/>
    <property type="match status" value="1"/>
</dbReference>
<dbReference type="RefSeq" id="WP_241054295.1">
    <property type="nucleotide sequence ID" value="NZ_JAKZBV010000001.1"/>
</dbReference>
<evidence type="ECO:0000259" key="2">
    <source>
        <dbReference type="PROSITE" id="PS50911"/>
    </source>
</evidence>
<dbReference type="Proteomes" id="UP001202922">
    <property type="component" value="Unassembled WGS sequence"/>
</dbReference>
<reference evidence="3 4" key="1">
    <citation type="submission" date="2022-03" db="EMBL/GenBank/DDBJ databases">
        <title>Sinomonas sp. isolated from a soil.</title>
        <authorList>
            <person name="Han J."/>
            <person name="Kim D.-U."/>
        </authorList>
    </citation>
    <scope>NUCLEOTIDE SEQUENCE [LARGE SCALE GENOMIC DNA]</scope>
    <source>
        <strain evidence="3 4">5-5</strain>
    </source>
</reference>
<evidence type="ECO:0000313" key="3">
    <source>
        <dbReference type="EMBL" id="MCH6470773.1"/>
    </source>
</evidence>
<sequence>MGSRTALGAAAAALLAGSVALVTVVTDGSGSASPVAAQAACVPAASGSSAVDAGSGEIDGYSGVQLANARTIIDTGKAMGLSVRGQAIGVMTAMGESGLRVLDHGDAAGPDSLGLFQQRGNGAWGSPEDRMDPGTSAADFFKKLQGVQGWAELDPTIAAHRVQRNADPYHYASYWPAATAVVSALEGVNASDIAGGTACPAAGGSGDDLPWGAGPVDATSPDGMFTRECVDFALWRVNQELGSTTFPFKVLNSTFRPDGKPLGSALTWKDGWDARGWPTGKDPEPGAIVWYAPNVGGAGGLGHVAVVKAVNTDGTFLEEGYNGNPAPNDHAYYTRTVRSSTPSAFLYVPARKDFGLAS</sequence>
<dbReference type="InterPro" id="IPR038765">
    <property type="entry name" value="Papain-like_cys_pep_sf"/>
</dbReference>
<protein>
    <submittedName>
        <fullName evidence="3">CHAP domain-containing protein</fullName>
    </submittedName>
</protein>
<name>A0ABS9U249_9MICC</name>
<gene>
    <name evidence="3" type="ORF">L0M17_12440</name>
</gene>
<dbReference type="SUPFAM" id="SSF54001">
    <property type="entry name" value="Cysteine proteinases"/>
    <property type="match status" value="1"/>
</dbReference>
<feature type="chain" id="PRO_5047489315" evidence="1">
    <location>
        <begin position="23"/>
        <end position="358"/>
    </location>
</feature>
<keyword evidence="4" id="KW-1185">Reference proteome</keyword>
<dbReference type="Gene3D" id="3.90.1720.10">
    <property type="entry name" value="endopeptidase domain like (from Nostoc punctiforme)"/>
    <property type="match status" value="1"/>
</dbReference>
<organism evidence="3 4">
    <name type="scientific">Sinomonas terrae</name>
    <dbReference type="NCBI Taxonomy" id="2908838"/>
    <lineage>
        <taxon>Bacteria</taxon>
        <taxon>Bacillati</taxon>
        <taxon>Actinomycetota</taxon>
        <taxon>Actinomycetes</taxon>
        <taxon>Micrococcales</taxon>
        <taxon>Micrococcaceae</taxon>
        <taxon>Sinomonas</taxon>
    </lineage>
</organism>